<protein>
    <submittedName>
        <fullName evidence="1">Uncharacterized protein</fullName>
    </submittedName>
</protein>
<evidence type="ECO:0000313" key="1">
    <source>
        <dbReference type="EMBL" id="JAH97001.1"/>
    </source>
</evidence>
<name>A0A0E9X3F0_ANGAN</name>
<accession>A0A0E9X3F0</accession>
<dbReference type="EMBL" id="GBXM01011576">
    <property type="protein sequence ID" value="JAH97001.1"/>
    <property type="molecule type" value="Transcribed_RNA"/>
</dbReference>
<organism evidence="1">
    <name type="scientific">Anguilla anguilla</name>
    <name type="common">European freshwater eel</name>
    <name type="synonym">Muraena anguilla</name>
    <dbReference type="NCBI Taxonomy" id="7936"/>
    <lineage>
        <taxon>Eukaryota</taxon>
        <taxon>Metazoa</taxon>
        <taxon>Chordata</taxon>
        <taxon>Craniata</taxon>
        <taxon>Vertebrata</taxon>
        <taxon>Euteleostomi</taxon>
        <taxon>Actinopterygii</taxon>
        <taxon>Neopterygii</taxon>
        <taxon>Teleostei</taxon>
        <taxon>Anguilliformes</taxon>
        <taxon>Anguillidae</taxon>
        <taxon>Anguilla</taxon>
    </lineage>
</organism>
<proteinExistence type="predicted"/>
<sequence length="88" mass="10231">MIIIHTFTNWNVETALLPSKQRLSKRAFRKTLGSKNQGNPPPAVKYTGFPQNLGLEKKQFTAAWLSQQPSHAAYFFYRYRNQEMRVGK</sequence>
<reference evidence="1" key="1">
    <citation type="submission" date="2014-11" db="EMBL/GenBank/DDBJ databases">
        <authorList>
            <person name="Amaro Gonzalez C."/>
        </authorList>
    </citation>
    <scope>NUCLEOTIDE SEQUENCE</scope>
</reference>
<dbReference type="AlphaFoldDB" id="A0A0E9X3F0"/>
<reference evidence="1" key="2">
    <citation type="journal article" date="2015" name="Fish Shellfish Immunol.">
        <title>Early steps in the European eel (Anguilla anguilla)-Vibrio vulnificus interaction in the gills: Role of the RtxA13 toxin.</title>
        <authorList>
            <person name="Callol A."/>
            <person name="Pajuelo D."/>
            <person name="Ebbesson L."/>
            <person name="Teles M."/>
            <person name="MacKenzie S."/>
            <person name="Amaro C."/>
        </authorList>
    </citation>
    <scope>NUCLEOTIDE SEQUENCE</scope>
</reference>